<dbReference type="Proteomes" id="UP001055153">
    <property type="component" value="Unassembled WGS sequence"/>
</dbReference>
<comment type="caution">
    <text evidence="2">The sequence shown here is derived from an EMBL/GenBank/DDBJ whole genome shotgun (WGS) entry which is preliminary data.</text>
</comment>
<dbReference type="EMBL" id="BPQQ01000121">
    <property type="protein sequence ID" value="GJE04433.1"/>
    <property type="molecule type" value="Genomic_DNA"/>
</dbReference>
<reference evidence="2" key="2">
    <citation type="submission" date="2021-08" db="EMBL/GenBank/DDBJ databases">
        <authorList>
            <person name="Tani A."/>
            <person name="Ola A."/>
            <person name="Ogura Y."/>
            <person name="Katsura K."/>
            <person name="Hayashi T."/>
        </authorList>
    </citation>
    <scope>NUCLEOTIDE SEQUENCE</scope>
    <source>
        <strain evidence="2">DSM 17168</strain>
    </source>
</reference>
<feature type="coiled-coil region" evidence="1">
    <location>
        <begin position="52"/>
        <end position="79"/>
    </location>
</feature>
<sequence>MRAVASPKNIAWAERLARDIAHTEREIAYCLDRLDTTDEQAAQGFGDQPAHREALADALAALKRRKDRLRKRQEKLAKRAEKVLVFGEPDAKPMGYAHAPKLPSYNLPSVVGVESGLIVDHDVFNDANDSHMLRLMALAAKEVLEAGELHVLTDDGYSNAVVARCEAEAITGSARSSAAQ</sequence>
<organism evidence="2 3">
    <name type="scientific">Methylobacterium isbiliense</name>
    <dbReference type="NCBI Taxonomy" id="315478"/>
    <lineage>
        <taxon>Bacteria</taxon>
        <taxon>Pseudomonadati</taxon>
        <taxon>Pseudomonadota</taxon>
        <taxon>Alphaproteobacteria</taxon>
        <taxon>Hyphomicrobiales</taxon>
        <taxon>Methylobacteriaceae</taxon>
        <taxon>Methylobacterium</taxon>
    </lineage>
</organism>
<evidence type="ECO:0000313" key="2">
    <source>
        <dbReference type="EMBL" id="GJE04433.1"/>
    </source>
</evidence>
<proteinExistence type="predicted"/>
<accession>A0ABQ4SRJ8</accession>
<dbReference type="PANTHER" id="PTHR33408">
    <property type="entry name" value="TRANSPOSASE"/>
    <property type="match status" value="1"/>
</dbReference>
<evidence type="ECO:0008006" key="4">
    <source>
        <dbReference type="Google" id="ProtNLM"/>
    </source>
</evidence>
<evidence type="ECO:0000313" key="3">
    <source>
        <dbReference type="Proteomes" id="UP001055153"/>
    </source>
</evidence>
<dbReference type="RefSeq" id="WP_238241791.1">
    <property type="nucleotide sequence ID" value="NZ_BPQQ01000121.1"/>
</dbReference>
<evidence type="ECO:0000256" key="1">
    <source>
        <dbReference type="SAM" id="Coils"/>
    </source>
</evidence>
<keyword evidence="3" id="KW-1185">Reference proteome</keyword>
<gene>
    <name evidence="2" type="ORF">GMJLKIPL_6397</name>
</gene>
<name>A0ABQ4SRJ8_9HYPH</name>
<dbReference type="PANTHER" id="PTHR33408:SF4">
    <property type="entry name" value="TRANSPOSASE DDE DOMAIN-CONTAINING PROTEIN"/>
    <property type="match status" value="1"/>
</dbReference>
<reference evidence="2" key="1">
    <citation type="journal article" date="2021" name="Front. Microbiol.">
        <title>Comprehensive Comparative Genomics and Phenotyping of Methylobacterium Species.</title>
        <authorList>
            <person name="Alessa O."/>
            <person name="Ogura Y."/>
            <person name="Fujitani Y."/>
            <person name="Takami H."/>
            <person name="Hayashi T."/>
            <person name="Sahin N."/>
            <person name="Tani A."/>
        </authorList>
    </citation>
    <scope>NUCLEOTIDE SEQUENCE</scope>
    <source>
        <strain evidence="2">DSM 17168</strain>
    </source>
</reference>
<keyword evidence="1" id="KW-0175">Coiled coil</keyword>
<protein>
    <recommendedName>
        <fullName evidence="4">Transposase</fullName>
    </recommendedName>
</protein>